<dbReference type="EMBL" id="JNVL01000008">
    <property type="protein sequence ID" value="KER06497.1"/>
    <property type="molecule type" value="Genomic_DNA"/>
</dbReference>
<sequence length="201" mass="22011">MVAMFLSVGMIPTFAHTSTNIENYEIEVGWVTEPPVVGIRNDIAIKIIERGEKEGTFTGITSAFKNLDATIMFGGLDKQIDINSDPRPGYYFSPIIPTKSGTYMLELQGEIRGTDIDVKIPIEDVESTAVLDFPATSLYDNNVGALEHSLKNLKEDIALIKSNSKGKYTDDSESPLIFSILAISLSVSAIFIGILSMIKRT</sequence>
<evidence type="ECO:0000313" key="3">
    <source>
        <dbReference type="Proteomes" id="UP000028027"/>
    </source>
</evidence>
<reference evidence="2 3" key="1">
    <citation type="submission" date="2014-06" db="EMBL/GenBank/DDBJ databases">
        <authorList>
            <person name="Ngugi D.K."/>
            <person name="Blom J."/>
            <person name="Alam I."/>
            <person name="Rashid M."/>
            <person name="Ba Alawi W."/>
            <person name="Zhang G."/>
            <person name="Hikmawan T."/>
            <person name="Guan Y."/>
            <person name="Antunes A."/>
            <person name="Siam R."/>
            <person name="Eldorry H."/>
            <person name="Bajic V."/>
            <person name="Stingl U."/>
        </authorList>
    </citation>
    <scope>NUCLEOTIDE SEQUENCE [LARGE SCALE GENOMIC DNA]</scope>
    <source>
        <strain evidence="2">SCGC AAA799-E16</strain>
    </source>
</reference>
<gene>
    <name evidence="2" type="ORF">AAA799E16_00735</name>
</gene>
<accession>A0A081S6E4</accession>
<organism evidence="2 3">
    <name type="scientific">Marine Group I thaumarchaeote SCGC AAA799-E16</name>
    <dbReference type="NCBI Taxonomy" id="1502292"/>
    <lineage>
        <taxon>Archaea</taxon>
        <taxon>Nitrososphaerota</taxon>
        <taxon>Marine Group I</taxon>
    </lineage>
</organism>
<proteinExistence type="predicted"/>
<keyword evidence="1" id="KW-0812">Transmembrane</keyword>
<name>A0A081S6E4_9ARCH</name>
<dbReference type="Proteomes" id="UP000028027">
    <property type="component" value="Unassembled WGS sequence"/>
</dbReference>
<dbReference type="PATRIC" id="fig|1502292.3.peg.663"/>
<comment type="caution">
    <text evidence="2">The sequence shown here is derived from an EMBL/GenBank/DDBJ whole genome shotgun (WGS) entry which is preliminary data.</text>
</comment>
<evidence type="ECO:0000256" key="1">
    <source>
        <dbReference type="SAM" id="Phobius"/>
    </source>
</evidence>
<keyword evidence="1" id="KW-0472">Membrane</keyword>
<keyword evidence="3" id="KW-1185">Reference proteome</keyword>
<keyword evidence="1" id="KW-1133">Transmembrane helix</keyword>
<dbReference type="AlphaFoldDB" id="A0A081S6E4"/>
<evidence type="ECO:0000313" key="2">
    <source>
        <dbReference type="EMBL" id="KER06497.1"/>
    </source>
</evidence>
<protein>
    <submittedName>
        <fullName evidence="2">Uncharacterized protein</fullName>
    </submittedName>
</protein>
<feature type="transmembrane region" description="Helical" evidence="1">
    <location>
        <begin position="176"/>
        <end position="198"/>
    </location>
</feature>